<name>A0ABN8DPI3_9VIBR</name>
<keyword evidence="3" id="KW-1185">Reference proteome</keyword>
<accession>A0ABN8DPI3</accession>
<protein>
    <recommendedName>
        <fullName evidence="4">NlpE C-terminal OB domain-containing protein</fullName>
    </recommendedName>
</protein>
<feature type="chain" id="PRO_5046217669" description="NlpE C-terminal OB domain-containing protein" evidence="1">
    <location>
        <begin position="21"/>
        <end position="119"/>
    </location>
</feature>
<comment type="caution">
    <text evidence="2">The sequence shown here is derived from an EMBL/GenBank/DDBJ whole genome shotgun (WGS) entry which is preliminary data.</text>
</comment>
<dbReference type="Proteomes" id="UP000838672">
    <property type="component" value="Unassembled WGS sequence"/>
</dbReference>
<dbReference type="RefSeq" id="WP_237465326.1">
    <property type="nucleotide sequence ID" value="NZ_CAKLDI010000001.1"/>
</dbReference>
<dbReference type="EMBL" id="CAKLDI010000001">
    <property type="protein sequence ID" value="CAH0533094.1"/>
    <property type="molecule type" value="Genomic_DNA"/>
</dbReference>
<sequence length="119" mass="13080">MKAKLLLSSLCVLLSACASHDPEDGYRGIYTYGQDVSNFRLCNTNQVYWLRGEPKAMQSIQSEIAMQSALNDDPYPSIYLHFSGEIDAPPAQGVAADYDGVIHLEALHISLMKAPSNCQ</sequence>
<keyword evidence="1" id="KW-0732">Signal</keyword>
<feature type="signal peptide" evidence="1">
    <location>
        <begin position="1"/>
        <end position="20"/>
    </location>
</feature>
<reference evidence="2" key="1">
    <citation type="submission" date="2021-11" db="EMBL/GenBank/DDBJ databases">
        <authorList>
            <person name="Rodrigo-Torres L."/>
            <person name="Arahal R. D."/>
            <person name="Lucena T."/>
        </authorList>
    </citation>
    <scope>NUCLEOTIDE SEQUENCE</scope>
    <source>
        <strain evidence="2">CECT 7929</strain>
    </source>
</reference>
<organism evidence="2 3">
    <name type="scientific">Vibrio stylophorae</name>
    <dbReference type="NCBI Taxonomy" id="659351"/>
    <lineage>
        <taxon>Bacteria</taxon>
        <taxon>Pseudomonadati</taxon>
        <taxon>Pseudomonadota</taxon>
        <taxon>Gammaproteobacteria</taxon>
        <taxon>Vibrionales</taxon>
        <taxon>Vibrionaceae</taxon>
        <taxon>Vibrio</taxon>
    </lineage>
</organism>
<evidence type="ECO:0000313" key="3">
    <source>
        <dbReference type="Proteomes" id="UP000838672"/>
    </source>
</evidence>
<evidence type="ECO:0000256" key="1">
    <source>
        <dbReference type="SAM" id="SignalP"/>
    </source>
</evidence>
<proteinExistence type="predicted"/>
<dbReference type="PROSITE" id="PS51257">
    <property type="entry name" value="PROKAR_LIPOPROTEIN"/>
    <property type="match status" value="1"/>
</dbReference>
<evidence type="ECO:0000313" key="2">
    <source>
        <dbReference type="EMBL" id="CAH0533094.1"/>
    </source>
</evidence>
<gene>
    <name evidence="2" type="ORF">VST7929_00947</name>
</gene>
<evidence type="ECO:0008006" key="4">
    <source>
        <dbReference type="Google" id="ProtNLM"/>
    </source>
</evidence>